<evidence type="ECO:0000256" key="3">
    <source>
        <dbReference type="ARBA" id="ARBA00022771"/>
    </source>
</evidence>
<dbReference type="OrthoDB" id="5771769at2759"/>
<keyword evidence="8" id="KW-0675">Receptor</keyword>
<dbReference type="SUPFAM" id="SSF57716">
    <property type="entry name" value="Glucocorticoid receptor-like (DNA-binding domain)"/>
    <property type="match status" value="1"/>
</dbReference>
<evidence type="ECO:0000313" key="12">
    <source>
        <dbReference type="Proteomes" id="UP000000305"/>
    </source>
</evidence>
<gene>
    <name evidence="11" type="ORF">DAPPUDRAFT_36213</name>
</gene>
<sequence>KVCSVCGDYASGFHYKCWTCEGCKGFFRRSISKYSTYTCERNNNCVMEKYSRNHCQKCRYEKCLAVGMVPNASQG</sequence>
<dbReference type="PANTHER" id="PTHR24082">
    <property type="entry name" value="NUCLEAR HORMONE RECEPTOR"/>
    <property type="match status" value="1"/>
</dbReference>
<comment type="similarity">
    <text evidence="1">Belongs to the nuclear hormone receptor family.</text>
</comment>
<evidence type="ECO:0000256" key="6">
    <source>
        <dbReference type="ARBA" id="ARBA00023125"/>
    </source>
</evidence>
<dbReference type="HOGENOM" id="CLU_122099_3_0_1"/>
<reference evidence="11 12" key="1">
    <citation type="journal article" date="2011" name="Science">
        <title>The ecoresponsive genome of Daphnia pulex.</title>
        <authorList>
            <person name="Colbourne J.K."/>
            <person name="Pfrender M.E."/>
            <person name="Gilbert D."/>
            <person name="Thomas W.K."/>
            <person name="Tucker A."/>
            <person name="Oakley T.H."/>
            <person name="Tokishita S."/>
            <person name="Aerts A."/>
            <person name="Arnold G.J."/>
            <person name="Basu M.K."/>
            <person name="Bauer D.J."/>
            <person name="Caceres C.E."/>
            <person name="Carmel L."/>
            <person name="Casola C."/>
            <person name="Choi J.H."/>
            <person name="Detter J.C."/>
            <person name="Dong Q."/>
            <person name="Dusheyko S."/>
            <person name="Eads B.D."/>
            <person name="Frohlich T."/>
            <person name="Geiler-Samerotte K.A."/>
            <person name="Gerlach D."/>
            <person name="Hatcher P."/>
            <person name="Jogdeo S."/>
            <person name="Krijgsveld J."/>
            <person name="Kriventseva E.V."/>
            <person name="Kultz D."/>
            <person name="Laforsch C."/>
            <person name="Lindquist E."/>
            <person name="Lopez J."/>
            <person name="Manak J.R."/>
            <person name="Muller J."/>
            <person name="Pangilinan J."/>
            <person name="Patwardhan R.P."/>
            <person name="Pitluck S."/>
            <person name="Pritham E.J."/>
            <person name="Rechtsteiner A."/>
            <person name="Rho M."/>
            <person name="Rogozin I.B."/>
            <person name="Sakarya O."/>
            <person name="Salamov A."/>
            <person name="Schaack S."/>
            <person name="Shapiro H."/>
            <person name="Shiga Y."/>
            <person name="Skalitzky C."/>
            <person name="Smith Z."/>
            <person name="Souvorov A."/>
            <person name="Sung W."/>
            <person name="Tang Z."/>
            <person name="Tsuchiya D."/>
            <person name="Tu H."/>
            <person name="Vos H."/>
            <person name="Wang M."/>
            <person name="Wolf Y.I."/>
            <person name="Yamagata H."/>
            <person name="Yamada T."/>
            <person name="Ye Y."/>
            <person name="Shaw J.R."/>
            <person name="Andrews J."/>
            <person name="Crease T.J."/>
            <person name="Tang H."/>
            <person name="Lucas S.M."/>
            <person name="Robertson H.M."/>
            <person name="Bork P."/>
            <person name="Koonin E.V."/>
            <person name="Zdobnov E.M."/>
            <person name="Grigoriev I.V."/>
            <person name="Lynch M."/>
            <person name="Boore J.L."/>
        </authorList>
    </citation>
    <scope>NUCLEOTIDE SEQUENCE [LARGE SCALE GENOMIC DNA]</scope>
</reference>
<dbReference type="FunFam" id="3.30.50.10:FF:000030">
    <property type="entry name" value="Nuclear Hormone Receptor family"/>
    <property type="match status" value="1"/>
</dbReference>
<dbReference type="PANTHER" id="PTHR24082:SF507">
    <property type="entry name" value="BILE ACID RECEPTOR-RELATED"/>
    <property type="match status" value="1"/>
</dbReference>
<evidence type="ECO:0000256" key="2">
    <source>
        <dbReference type="ARBA" id="ARBA00022723"/>
    </source>
</evidence>
<dbReference type="Gene3D" id="3.30.50.10">
    <property type="entry name" value="Erythroid Transcription Factor GATA-1, subunit A"/>
    <property type="match status" value="1"/>
</dbReference>
<keyword evidence="9" id="KW-0539">Nucleus</keyword>
<dbReference type="InterPro" id="IPR013088">
    <property type="entry name" value="Znf_NHR/GATA"/>
</dbReference>
<dbReference type="InParanoid" id="E9GD05"/>
<dbReference type="Pfam" id="PF00105">
    <property type="entry name" value="zf-C4"/>
    <property type="match status" value="1"/>
</dbReference>
<evidence type="ECO:0000256" key="9">
    <source>
        <dbReference type="ARBA" id="ARBA00023242"/>
    </source>
</evidence>
<dbReference type="EMBL" id="GL732539">
    <property type="protein sequence ID" value="EFX82649.1"/>
    <property type="molecule type" value="Genomic_DNA"/>
</dbReference>
<evidence type="ECO:0000256" key="1">
    <source>
        <dbReference type="ARBA" id="ARBA00005993"/>
    </source>
</evidence>
<dbReference type="OMA" id="CERNNNC"/>
<proteinExistence type="inferred from homology"/>
<dbReference type="GO" id="GO:0008270">
    <property type="term" value="F:zinc ion binding"/>
    <property type="evidence" value="ECO:0007669"/>
    <property type="project" value="UniProtKB-KW"/>
</dbReference>
<dbReference type="STRING" id="6669.E9GD05"/>
<dbReference type="AlphaFoldDB" id="E9GD05"/>
<keyword evidence="6" id="KW-0238">DNA-binding</keyword>
<organism evidence="11 12">
    <name type="scientific">Daphnia pulex</name>
    <name type="common">Water flea</name>
    <dbReference type="NCBI Taxonomy" id="6669"/>
    <lineage>
        <taxon>Eukaryota</taxon>
        <taxon>Metazoa</taxon>
        <taxon>Ecdysozoa</taxon>
        <taxon>Arthropoda</taxon>
        <taxon>Crustacea</taxon>
        <taxon>Branchiopoda</taxon>
        <taxon>Diplostraca</taxon>
        <taxon>Cladocera</taxon>
        <taxon>Anomopoda</taxon>
        <taxon>Daphniidae</taxon>
        <taxon>Daphnia</taxon>
    </lineage>
</organism>
<dbReference type="PROSITE" id="PS51030">
    <property type="entry name" value="NUCLEAR_REC_DBD_2"/>
    <property type="match status" value="1"/>
</dbReference>
<evidence type="ECO:0000313" key="11">
    <source>
        <dbReference type="EMBL" id="EFX82649.1"/>
    </source>
</evidence>
<evidence type="ECO:0000256" key="8">
    <source>
        <dbReference type="ARBA" id="ARBA00023170"/>
    </source>
</evidence>
<evidence type="ECO:0000256" key="7">
    <source>
        <dbReference type="ARBA" id="ARBA00023163"/>
    </source>
</evidence>
<keyword evidence="12" id="KW-1185">Reference proteome</keyword>
<dbReference type="PROSITE" id="PS00031">
    <property type="entry name" value="NUCLEAR_REC_DBD_1"/>
    <property type="match status" value="1"/>
</dbReference>
<protein>
    <recommendedName>
        <fullName evidence="10">Nuclear receptor domain-containing protein</fullName>
    </recommendedName>
</protein>
<dbReference type="GO" id="GO:0003700">
    <property type="term" value="F:DNA-binding transcription factor activity"/>
    <property type="evidence" value="ECO:0007669"/>
    <property type="project" value="InterPro"/>
</dbReference>
<keyword evidence="4" id="KW-0862">Zinc</keyword>
<feature type="non-terminal residue" evidence="11">
    <location>
        <position position="1"/>
    </location>
</feature>
<dbReference type="GO" id="GO:0043565">
    <property type="term" value="F:sequence-specific DNA binding"/>
    <property type="evidence" value="ECO:0007669"/>
    <property type="project" value="InterPro"/>
</dbReference>
<dbReference type="SMART" id="SM00399">
    <property type="entry name" value="ZnF_C4"/>
    <property type="match status" value="1"/>
</dbReference>
<keyword evidence="7" id="KW-0804">Transcription</keyword>
<dbReference type="InterPro" id="IPR001628">
    <property type="entry name" value="Znf_hrmn_rcpt"/>
</dbReference>
<name>E9GD05_DAPPU</name>
<dbReference type="KEGG" id="dpx:DAPPUDRAFT_36213"/>
<dbReference type="PRINTS" id="PR00047">
    <property type="entry name" value="STROIDFINGER"/>
</dbReference>
<keyword evidence="2" id="KW-0479">Metal-binding</keyword>
<dbReference type="PhylomeDB" id="E9GD05"/>
<feature type="non-terminal residue" evidence="11">
    <location>
        <position position="75"/>
    </location>
</feature>
<feature type="domain" description="Nuclear receptor" evidence="10">
    <location>
        <begin position="1"/>
        <end position="75"/>
    </location>
</feature>
<evidence type="ECO:0000256" key="5">
    <source>
        <dbReference type="ARBA" id="ARBA00023015"/>
    </source>
</evidence>
<evidence type="ECO:0000259" key="10">
    <source>
        <dbReference type="PROSITE" id="PS51030"/>
    </source>
</evidence>
<dbReference type="eggNOG" id="KOG3575">
    <property type="taxonomic scope" value="Eukaryota"/>
</dbReference>
<evidence type="ECO:0000256" key="4">
    <source>
        <dbReference type="ARBA" id="ARBA00022833"/>
    </source>
</evidence>
<dbReference type="Proteomes" id="UP000000305">
    <property type="component" value="Unassembled WGS sequence"/>
</dbReference>
<accession>E9GD05</accession>
<keyword evidence="3" id="KW-0863">Zinc-finger</keyword>
<keyword evidence="5" id="KW-0805">Transcription regulation</keyword>
<dbReference type="CDD" id="cd06916">
    <property type="entry name" value="NR_DBD_like"/>
    <property type="match status" value="1"/>
</dbReference>
<dbReference type="InterPro" id="IPR050234">
    <property type="entry name" value="Nuclear_hormone_rcpt_NR1"/>
</dbReference>